<feature type="domain" description="DUF4139" evidence="1">
    <location>
        <begin position="115"/>
        <end position="384"/>
    </location>
</feature>
<evidence type="ECO:0000313" key="3">
    <source>
        <dbReference type="Proteomes" id="UP000030428"/>
    </source>
</evidence>
<sequence>MCKKALICLVAIVLPLELYAKIDLVTLPVRDQVQLTIYNAADLTLVREQRTLTLKQGINRLEFGWADTLIDPTSVYLDAPQHAGKVNLLEVAYPPNVKGSAIWTIESQVAGAVPVDISFFTSGLSWRAFYMCTLSTDEKMMRLQNYVRVDNRSGEDYLNAETRVVVGKIHLLDKIAELAQRHPPYGMPPMDEYALADDMIVESDLMIATAMQFRAAPKKIIKEGLSEYFLYSIEGTETIRNGWGKRLIALDVEKLPVRALYRYDEYRYGKQAQRLLFFKNDKAHQLGETPLPDGKVMIYRQLADKHLSYVAATNTQYIPVEQEVELDLGAARYVKVEPVLIDYRTENYVFDLKGNISGHDRVQTWQLKLENNRDLPVELEIFQHFQHPHWTIEAGTYEKVDLDTIKYRLTLPARTKEYLLTYTLTLFEGERRRKSR</sequence>
<comment type="caution">
    <text evidence="2">The sequence shown here is derived from an EMBL/GenBank/DDBJ whole genome shotgun (WGS) entry which is preliminary data.</text>
</comment>
<dbReference type="Proteomes" id="UP000030428">
    <property type="component" value="Unassembled WGS sequence"/>
</dbReference>
<evidence type="ECO:0000313" key="2">
    <source>
        <dbReference type="EMBL" id="KHD07048.1"/>
    </source>
</evidence>
<dbReference type="AlphaFoldDB" id="A0A0A6P8I5"/>
<reference evidence="2 3" key="1">
    <citation type="journal article" date="2016" name="Front. Microbiol.">
        <title>Single-Cell (Meta-)Genomics of a Dimorphic Candidatus Thiomargarita nelsonii Reveals Genomic Plasticity.</title>
        <authorList>
            <person name="Flood B.E."/>
            <person name="Fliss P."/>
            <person name="Jones D.S."/>
            <person name="Dick G.J."/>
            <person name="Jain S."/>
            <person name="Kaster A.K."/>
            <person name="Winkel M."/>
            <person name="Mussmann M."/>
            <person name="Bailey J."/>
        </authorList>
    </citation>
    <scope>NUCLEOTIDE SEQUENCE [LARGE SCALE GENOMIC DNA]</scope>
    <source>
        <strain evidence="2">Hydrate Ridge</strain>
    </source>
</reference>
<keyword evidence="3" id="KW-1185">Reference proteome</keyword>
<proteinExistence type="predicted"/>
<dbReference type="InterPro" id="IPR037291">
    <property type="entry name" value="DUF4139"/>
</dbReference>
<dbReference type="Pfam" id="PF13598">
    <property type="entry name" value="DUF4139"/>
    <property type="match status" value="1"/>
</dbReference>
<accession>A0A0A6P8I5</accession>
<dbReference type="PANTHER" id="PTHR38075:SF1">
    <property type="entry name" value="DUF4139 DOMAIN-CONTAINING PROTEIN"/>
    <property type="match status" value="1"/>
</dbReference>
<dbReference type="EMBL" id="JSZA02000129">
    <property type="protein sequence ID" value="KHD07048.1"/>
    <property type="molecule type" value="Genomic_DNA"/>
</dbReference>
<gene>
    <name evidence="2" type="ORF">PN36_24565</name>
</gene>
<evidence type="ECO:0000259" key="1">
    <source>
        <dbReference type="Pfam" id="PF13598"/>
    </source>
</evidence>
<protein>
    <recommendedName>
        <fullName evidence="1">DUF4139 domain-containing protein</fullName>
    </recommendedName>
</protein>
<dbReference type="PANTHER" id="PTHR38075">
    <property type="entry name" value="DUF4139 DOMAIN-CONTAINING PROTEIN"/>
    <property type="match status" value="1"/>
</dbReference>
<organism evidence="2 3">
    <name type="scientific">Candidatus Thiomargarita nelsonii</name>
    <dbReference type="NCBI Taxonomy" id="1003181"/>
    <lineage>
        <taxon>Bacteria</taxon>
        <taxon>Pseudomonadati</taxon>
        <taxon>Pseudomonadota</taxon>
        <taxon>Gammaproteobacteria</taxon>
        <taxon>Thiotrichales</taxon>
        <taxon>Thiotrichaceae</taxon>
        <taxon>Thiomargarita</taxon>
    </lineage>
</organism>
<name>A0A0A6P8I5_9GAMM</name>